<keyword evidence="5" id="KW-1185">Reference proteome</keyword>
<dbReference type="Pfam" id="PF03797">
    <property type="entry name" value="Autotransporter"/>
    <property type="match status" value="1"/>
</dbReference>
<evidence type="ECO:0000313" key="3">
    <source>
        <dbReference type="EMBL" id="GGY33304.1"/>
    </source>
</evidence>
<evidence type="ECO:0000313" key="5">
    <source>
        <dbReference type="Proteomes" id="UP000292307"/>
    </source>
</evidence>
<dbReference type="AlphaFoldDB" id="A0A411WUJ1"/>
<name>A0A411WUJ1_9BURK</name>
<reference evidence="3" key="3">
    <citation type="submission" date="2022-12" db="EMBL/GenBank/DDBJ databases">
        <authorList>
            <person name="Sun Q."/>
            <person name="Kim S."/>
        </authorList>
    </citation>
    <scope>NUCLEOTIDE SEQUENCE</scope>
    <source>
        <strain evidence="3">KCTC 12343</strain>
    </source>
</reference>
<dbReference type="Proteomes" id="UP000628442">
    <property type="component" value="Unassembled WGS sequence"/>
</dbReference>
<dbReference type="Gene3D" id="2.40.128.130">
    <property type="entry name" value="Autotransporter beta-domain"/>
    <property type="match status" value="1"/>
</dbReference>
<feature type="chain" id="PRO_5044601583" evidence="1">
    <location>
        <begin position="37"/>
        <end position="467"/>
    </location>
</feature>
<dbReference type="SMART" id="SM00869">
    <property type="entry name" value="Autotransporter"/>
    <property type="match status" value="1"/>
</dbReference>
<accession>A0A411WUJ1</accession>
<keyword evidence="1" id="KW-0732">Signal</keyword>
<gene>
    <name evidence="4" type="ORF">EYF70_05925</name>
    <name evidence="3" type="ORF">GCM10007387_14480</name>
</gene>
<evidence type="ECO:0000259" key="2">
    <source>
        <dbReference type="PROSITE" id="PS51208"/>
    </source>
</evidence>
<feature type="signal peptide" evidence="1">
    <location>
        <begin position="1"/>
        <end position="36"/>
    </location>
</feature>
<dbReference type="GO" id="GO:0019867">
    <property type="term" value="C:outer membrane"/>
    <property type="evidence" value="ECO:0007669"/>
    <property type="project" value="InterPro"/>
</dbReference>
<dbReference type="InterPro" id="IPR006315">
    <property type="entry name" value="OM_autotransptr_brl_dom"/>
</dbReference>
<dbReference type="EMBL" id="CP036401">
    <property type="protein sequence ID" value="QBI00441.1"/>
    <property type="molecule type" value="Genomic_DNA"/>
</dbReference>
<dbReference type="Proteomes" id="UP000292307">
    <property type="component" value="Chromosome"/>
</dbReference>
<dbReference type="EMBL" id="BMWV01000002">
    <property type="protein sequence ID" value="GGY33304.1"/>
    <property type="molecule type" value="Genomic_DNA"/>
</dbReference>
<organism evidence="3 6">
    <name type="scientific">Pseudoduganella albidiflava</name>
    <dbReference type="NCBI Taxonomy" id="321983"/>
    <lineage>
        <taxon>Bacteria</taxon>
        <taxon>Pseudomonadati</taxon>
        <taxon>Pseudomonadota</taxon>
        <taxon>Betaproteobacteria</taxon>
        <taxon>Burkholderiales</taxon>
        <taxon>Oxalobacteraceae</taxon>
        <taxon>Telluria group</taxon>
        <taxon>Pseudoduganella</taxon>
    </lineage>
</organism>
<evidence type="ECO:0000313" key="4">
    <source>
        <dbReference type="EMBL" id="QBI00441.1"/>
    </source>
</evidence>
<reference evidence="4 5" key="2">
    <citation type="submission" date="2019-02" db="EMBL/GenBank/DDBJ databases">
        <title>Draft Genome Sequences of Six Type Strains of the Genus Massilia.</title>
        <authorList>
            <person name="Miess H."/>
            <person name="Frediansyhah A."/>
            <person name="Gross H."/>
        </authorList>
    </citation>
    <scope>NUCLEOTIDE SEQUENCE [LARGE SCALE GENOMIC DNA]</scope>
    <source>
        <strain evidence="4 5">DSM 17472</strain>
    </source>
</reference>
<dbReference type="InterPro" id="IPR005546">
    <property type="entry name" value="Autotransporte_beta"/>
</dbReference>
<reference evidence="3" key="1">
    <citation type="journal article" date="2014" name="Int. J. Syst. Evol. Microbiol.">
        <title>Complete genome sequence of Corynebacterium casei LMG S-19264T (=DSM 44701T), isolated from a smear-ripened cheese.</title>
        <authorList>
            <consortium name="US DOE Joint Genome Institute (JGI-PGF)"/>
            <person name="Walter F."/>
            <person name="Albersmeier A."/>
            <person name="Kalinowski J."/>
            <person name="Ruckert C."/>
        </authorList>
    </citation>
    <scope>NUCLEOTIDE SEQUENCE</scope>
    <source>
        <strain evidence="3">KCTC 12343</strain>
    </source>
</reference>
<feature type="domain" description="Autotransporter" evidence="2">
    <location>
        <begin position="178"/>
        <end position="467"/>
    </location>
</feature>
<proteinExistence type="predicted"/>
<dbReference type="NCBIfam" id="TIGR01414">
    <property type="entry name" value="autotrans_barl"/>
    <property type="match status" value="1"/>
</dbReference>
<protein>
    <submittedName>
        <fullName evidence="4">Autotransporter outer membrane beta-barrel domain-containing protein</fullName>
    </submittedName>
</protein>
<dbReference type="SUPFAM" id="SSF103515">
    <property type="entry name" value="Autotransporter"/>
    <property type="match status" value="1"/>
</dbReference>
<dbReference type="PROSITE" id="PS51208">
    <property type="entry name" value="AUTOTRANSPORTER"/>
    <property type="match status" value="1"/>
</dbReference>
<evidence type="ECO:0000313" key="6">
    <source>
        <dbReference type="Proteomes" id="UP000628442"/>
    </source>
</evidence>
<sequence>MNASHSTALTLQRPHRTLACWAAGTLLMSHAAIASAQLREPGPLPGSYNALQRPVADGVFRTCANLVGGLGVRPVATGTPTERLANACSLMVNTARFANGVQGNASFDLKLSNSELQTAIQAIAPVQANAQKQIGTETLKMNAIGARLLNLRGGARGMVLGMNGQDIQTGGGAAADDVLGGRWGSFVNVASNWGDIDKTTLQDAYEQRSYNVLAGADYRISEAFVAGIALSYSDTTARYEQGLGRVEARTSGTAAYATYYAGSWYVDGLVAYGTTDFDSRRNINIASHNPALPAIAASATSRPEGNQWSASIGTGTDFRFGTWNVTPSVRLSYLHVDNDAFTESEPVAGLGLAVDRRTIESLQSALGARLGTNVNTSWGVLLPYASVQWMHEFKKDAPSLVSRYVNDPNGIAFSIPTATPDSNFGIVSFGTSLTLPNNLSAFAQFSSAVGLKDEKSYAVSAGVRVQF</sequence>
<dbReference type="OrthoDB" id="5760545at2"/>
<dbReference type="InterPro" id="IPR036709">
    <property type="entry name" value="Autotransporte_beta_dom_sf"/>
</dbReference>
<evidence type="ECO:0000256" key="1">
    <source>
        <dbReference type="SAM" id="SignalP"/>
    </source>
</evidence>